<dbReference type="SUPFAM" id="SSF53098">
    <property type="entry name" value="Ribonuclease H-like"/>
    <property type="match status" value="1"/>
</dbReference>
<proteinExistence type="predicted"/>
<dbReference type="AlphaFoldDB" id="A0AAP0IP56"/>
<accession>A0AAP0IP56</accession>
<reference evidence="2 3" key="1">
    <citation type="submission" date="2024-01" db="EMBL/GenBank/DDBJ databases">
        <title>Genome assemblies of Stephania.</title>
        <authorList>
            <person name="Yang L."/>
        </authorList>
    </citation>
    <scope>NUCLEOTIDE SEQUENCE [LARGE SCALE GENOMIC DNA]</scope>
    <source>
        <strain evidence="2">JXDWG</strain>
        <tissue evidence="2">Leaf</tissue>
    </source>
</reference>
<evidence type="ECO:0000313" key="2">
    <source>
        <dbReference type="EMBL" id="KAK9118473.1"/>
    </source>
</evidence>
<dbReference type="InterPro" id="IPR025525">
    <property type="entry name" value="hAT-like_transposase_RNase-H"/>
</dbReference>
<dbReference type="Proteomes" id="UP001419268">
    <property type="component" value="Unassembled WGS sequence"/>
</dbReference>
<keyword evidence="3" id="KW-1185">Reference proteome</keyword>
<evidence type="ECO:0000313" key="3">
    <source>
        <dbReference type="Proteomes" id="UP001419268"/>
    </source>
</evidence>
<dbReference type="Pfam" id="PF14372">
    <property type="entry name" value="hAT-like_RNase-H"/>
    <property type="match status" value="1"/>
</dbReference>
<evidence type="ECO:0000259" key="1">
    <source>
        <dbReference type="Pfam" id="PF14372"/>
    </source>
</evidence>
<dbReference type="GO" id="GO:0003677">
    <property type="term" value="F:DNA binding"/>
    <property type="evidence" value="ECO:0007669"/>
    <property type="project" value="InterPro"/>
</dbReference>
<dbReference type="InterPro" id="IPR012337">
    <property type="entry name" value="RNaseH-like_sf"/>
</dbReference>
<comment type="caution">
    <text evidence="2">The sequence shown here is derived from an EMBL/GenBank/DDBJ whole genome shotgun (WGS) entry which is preliminary data.</text>
</comment>
<feature type="domain" description="hAT-like transposase RNase-H fold" evidence="1">
    <location>
        <begin position="96"/>
        <end position="199"/>
    </location>
</feature>
<sequence>MRSSPSRKKKFKQCVELEKILCKASVSLDVSTRWNSTYLMLDSAVKYQRAFERMYESYNKISSELKNGVPTKEDWSVARILLQFLELFYWATLRLSGSKCVTANAYFHEVHAVETLINECLASNDSYVHSMGMKMKVKFDKYWGDISKVNMILLVAVVLDPRYKLKFLKYCYGTLYPNEQVVEMIRKVREALDHLYMEYESFSNNYMSIWFSETRSLSSVHEEAEDSLFGNVRAKRAVVGFQRFLEEEANTTNKSEIDIYLDEDVRSKMETLTFLVGGKIMSLSTKHFQ</sequence>
<dbReference type="PANTHER" id="PTHR23272:SF193">
    <property type="entry name" value="OS07G0624100 PROTEIN"/>
    <property type="match status" value="1"/>
</dbReference>
<gene>
    <name evidence="2" type="ORF">Scep_016566</name>
</gene>
<protein>
    <recommendedName>
        <fullName evidence="1">hAT-like transposase RNase-H fold domain-containing protein</fullName>
    </recommendedName>
</protein>
<dbReference type="EMBL" id="JBBNAG010000007">
    <property type="protein sequence ID" value="KAK9118473.1"/>
    <property type="molecule type" value="Genomic_DNA"/>
</dbReference>
<dbReference type="PANTHER" id="PTHR23272">
    <property type="entry name" value="BED FINGER-RELATED"/>
    <property type="match status" value="1"/>
</dbReference>
<name>A0AAP0IP56_9MAGN</name>
<organism evidence="2 3">
    <name type="scientific">Stephania cephalantha</name>
    <dbReference type="NCBI Taxonomy" id="152367"/>
    <lineage>
        <taxon>Eukaryota</taxon>
        <taxon>Viridiplantae</taxon>
        <taxon>Streptophyta</taxon>
        <taxon>Embryophyta</taxon>
        <taxon>Tracheophyta</taxon>
        <taxon>Spermatophyta</taxon>
        <taxon>Magnoliopsida</taxon>
        <taxon>Ranunculales</taxon>
        <taxon>Menispermaceae</taxon>
        <taxon>Menispermoideae</taxon>
        <taxon>Cissampelideae</taxon>
        <taxon>Stephania</taxon>
    </lineage>
</organism>